<evidence type="ECO:0000256" key="1">
    <source>
        <dbReference type="ARBA" id="ARBA00004377"/>
    </source>
</evidence>
<feature type="domain" description="Multidrug resistance protein MdtA-like alpha-helical hairpin" evidence="11">
    <location>
        <begin position="152"/>
        <end position="216"/>
    </location>
</feature>
<dbReference type="Pfam" id="PF25917">
    <property type="entry name" value="BSH_RND"/>
    <property type="match status" value="1"/>
</dbReference>
<dbReference type="SUPFAM" id="SSF111369">
    <property type="entry name" value="HlyD-like secretion proteins"/>
    <property type="match status" value="3"/>
</dbReference>
<accession>A0A6M3ZW89</accession>
<dbReference type="Pfam" id="PF25876">
    <property type="entry name" value="HH_MFP_RND"/>
    <property type="match status" value="1"/>
</dbReference>
<keyword evidence="3" id="KW-0813">Transport</keyword>
<reference evidence="13 14" key="1">
    <citation type="journal article" date="2012" name="J. Bacteriol.">
        <title>Genome sequence of the pathogenic Herbaspirillum seropedicae strain Os34, isolated from rice roots.</title>
        <authorList>
            <person name="Ye W."/>
            <person name="Ye S."/>
            <person name="Liu J."/>
            <person name="Chang S."/>
            <person name="Chen M."/>
            <person name="Zhu B."/>
            <person name="Guo L."/>
            <person name="An Q."/>
        </authorList>
    </citation>
    <scope>NUCLEOTIDE SEQUENCE [LARGE SCALE GENOMIC DNA]</scope>
    <source>
        <strain evidence="13 14">Os34</strain>
    </source>
</reference>
<dbReference type="GO" id="GO:0015721">
    <property type="term" value="P:bile acid and bile salt transport"/>
    <property type="evidence" value="ECO:0007669"/>
    <property type="project" value="UniProtKB-ARBA"/>
</dbReference>
<dbReference type="Gene3D" id="1.10.287.470">
    <property type="entry name" value="Helix hairpin bin"/>
    <property type="match status" value="2"/>
</dbReference>
<evidence type="ECO:0000259" key="12">
    <source>
        <dbReference type="Pfam" id="PF25917"/>
    </source>
</evidence>
<feature type="coiled-coil region" evidence="9">
    <location>
        <begin position="9"/>
        <end position="36"/>
    </location>
</feature>
<evidence type="ECO:0000313" key="13">
    <source>
        <dbReference type="EMBL" id="QJQ02170.1"/>
    </source>
</evidence>
<comment type="subcellular location">
    <subcellularLocation>
        <location evidence="1">Cell inner membrane</location>
        <topology evidence="1">Single-pass membrane protein</topology>
    </subcellularLocation>
</comment>
<evidence type="ECO:0000256" key="10">
    <source>
        <dbReference type="SAM" id="Phobius"/>
    </source>
</evidence>
<dbReference type="GO" id="GO:1990961">
    <property type="term" value="P:xenobiotic detoxification by transmembrane export across the plasma membrane"/>
    <property type="evidence" value="ECO:0007669"/>
    <property type="project" value="UniProtKB-ARBA"/>
</dbReference>
<evidence type="ECO:0000256" key="2">
    <source>
        <dbReference type="ARBA" id="ARBA00009477"/>
    </source>
</evidence>
<dbReference type="AlphaFoldDB" id="A0A6M3ZW89"/>
<keyword evidence="7 10" id="KW-1133">Transmembrane helix</keyword>
<evidence type="ECO:0000256" key="8">
    <source>
        <dbReference type="ARBA" id="ARBA00023136"/>
    </source>
</evidence>
<proteinExistence type="inferred from homology"/>
<dbReference type="InterPro" id="IPR058625">
    <property type="entry name" value="MdtA-like_BSH"/>
</dbReference>
<sequence>MIIMSHSDSQAAHTLAEEAKQRNEAAERAANTQKRKKLFAIFGGVVAIVAVGYGAYWYLIGSRYVETDNAYTGTEVATVTPAINGIVAAVDVVDTQAVKKGDVLVRIDDADAKLAVDQAAADLDRTERKVRGYFANDAGLAAQVLAREADQKRASAQLLSAQADLQRAQIDLQRREALAKSGSVSGEELSNARTALLTAQANLKAAEAAEVQSRANIKATQGAQKASTVLTADTTVEDNPEVVLARAKLDQAKLDLERTVLRAPVDGVIARRQVQVGQRVQSGASLLSVVPMQQMHVDANFKEGQLTKVRIGQPVTMTADLYGGSVQYHGVVTGLSGGTGSAFAVIPAQNATGNWIKVVQRLPVRISLDPKELAQHPLSVGLSMVVEIDTRGQIQAGDVQPKSAQNNDAKHAAL</sequence>
<evidence type="ECO:0000256" key="3">
    <source>
        <dbReference type="ARBA" id="ARBA00022448"/>
    </source>
</evidence>
<keyword evidence="6 10" id="KW-0812">Transmembrane</keyword>
<dbReference type="Proteomes" id="UP000501648">
    <property type="component" value="Chromosome"/>
</dbReference>
<dbReference type="InterPro" id="IPR058624">
    <property type="entry name" value="MdtA-like_HH"/>
</dbReference>
<name>A0A6M3ZW89_9BURK</name>
<evidence type="ECO:0000256" key="9">
    <source>
        <dbReference type="SAM" id="Coils"/>
    </source>
</evidence>
<evidence type="ECO:0000259" key="11">
    <source>
        <dbReference type="Pfam" id="PF25876"/>
    </source>
</evidence>
<dbReference type="Gene3D" id="2.40.50.100">
    <property type="match status" value="1"/>
</dbReference>
<protein>
    <submittedName>
        <fullName evidence="13">EmrA/EmrK family multidrug efflux transporter periplasmic adaptor subunit</fullName>
    </submittedName>
</protein>
<dbReference type="PANTHER" id="PTHR30386">
    <property type="entry name" value="MEMBRANE FUSION SUBUNIT OF EMRAB-TOLC MULTIDRUG EFFLUX PUMP"/>
    <property type="match status" value="1"/>
</dbReference>
<feature type="domain" description="Multidrug resistance protein MdtA-like barrel-sandwich hybrid" evidence="12">
    <location>
        <begin position="75"/>
        <end position="290"/>
    </location>
</feature>
<organism evidence="13 14">
    <name type="scientific">Herbaspirillum rubrisubalbicans Os34</name>
    <dbReference type="NCBI Taxonomy" id="1235827"/>
    <lineage>
        <taxon>Bacteria</taxon>
        <taxon>Pseudomonadati</taxon>
        <taxon>Pseudomonadota</taxon>
        <taxon>Betaproteobacteria</taxon>
        <taxon>Burkholderiales</taxon>
        <taxon>Oxalobacteraceae</taxon>
        <taxon>Herbaspirillum</taxon>
    </lineage>
</organism>
<dbReference type="EMBL" id="CP008956">
    <property type="protein sequence ID" value="QJQ02170.1"/>
    <property type="molecule type" value="Genomic_DNA"/>
</dbReference>
<keyword evidence="8 10" id="KW-0472">Membrane</keyword>
<dbReference type="GO" id="GO:0046677">
    <property type="term" value="P:response to antibiotic"/>
    <property type="evidence" value="ECO:0007669"/>
    <property type="project" value="UniProtKB-ARBA"/>
</dbReference>
<evidence type="ECO:0000256" key="5">
    <source>
        <dbReference type="ARBA" id="ARBA00022519"/>
    </source>
</evidence>
<dbReference type="GO" id="GO:0005886">
    <property type="term" value="C:plasma membrane"/>
    <property type="evidence" value="ECO:0007669"/>
    <property type="project" value="UniProtKB-SubCell"/>
</dbReference>
<dbReference type="FunFam" id="2.40.30.170:FF:000003">
    <property type="entry name" value="Multidrug resistance protein A"/>
    <property type="match status" value="1"/>
</dbReference>
<gene>
    <name evidence="13" type="ORF">C798_18610</name>
</gene>
<keyword evidence="9" id="KW-0175">Coiled coil</keyword>
<evidence type="ECO:0000256" key="4">
    <source>
        <dbReference type="ARBA" id="ARBA00022475"/>
    </source>
</evidence>
<comment type="similarity">
    <text evidence="2">Belongs to the membrane fusion protein (MFP) (TC 8.A.1) family.</text>
</comment>
<feature type="transmembrane region" description="Helical" evidence="10">
    <location>
        <begin position="38"/>
        <end position="59"/>
    </location>
</feature>
<keyword evidence="5" id="KW-0997">Cell inner membrane</keyword>
<evidence type="ECO:0000313" key="14">
    <source>
        <dbReference type="Proteomes" id="UP000501648"/>
    </source>
</evidence>
<dbReference type="InterPro" id="IPR050739">
    <property type="entry name" value="MFP"/>
</dbReference>
<keyword evidence="4" id="KW-1003">Cell membrane</keyword>
<evidence type="ECO:0000256" key="7">
    <source>
        <dbReference type="ARBA" id="ARBA00022989"/>
    </source>
</evidence>
<evidence type="ECO:0000256" key="6">
    <source>
        <dbReference type="ARBA" id="ARBA00022692"/>
    </source>
</evidence>
<dbReference type="Gene3D" id="2.40.30.170">
    <property type="match status" value="1"/>
</dbReference>
<dbReference type="PANTHER" id="PTHR30386:SF19">
    <property type="entry name" value="MULTIDRUG EXPORT PROTEIN EMRA-RELATED"/>
    <property type="match status" value="1"/>
</dbReference>